<protein>
    <submittedName>
        <fullName evidence="1">Uncharacterized protein</fullName>
    </submittedName>
</protein>
<evidence type="ECO:0000313" key="1">
    <source>
        <dbReference type="EMBL" id="GAX52848.1"/>
    </source>
</evidence>
<dbReference type="InterPro" id="IPR035451">
    <property type="entry name" value="Ada-like_dom_sf"/>
</dbReference>
<accession>A0A250VF70</accession>
<sequence>MSDDVIQTHRECGLTVYRYPVNAARSTVTWRRVNLDAVALPEPVGDADLTAEDEAVVGNTGTGIYTTHQCPARVVPCRRCGDPIIKVTRRYDGSSWRFTLLDATPDPNGTVTLDENGHATTDLAAYPDGERYRVHRDLPTQQRPPTSPNRSLR</sequence>
<gene>
    <name evidence="1" type="ORF">SO3561_04367</name>
</gene>
<dbReference type="Proteomes" id="UP000217446">
    <property type="component" value="Unassembled WGS sequence"/>
</dbReference>
<dbReference type="STRING" id="1963.AQJ27_10880"/>
<comment type="caution">
    <text evidence="1">The sequence shown here is derived from an EMBL/GenBank/DDBJ whole genome shotgun (WGS) entry which is preliminary data.</text>
</comment>
<name>A0A250VF70_STROL</name>
<keyword evidence="2" id="KW-1185">Reference proteome</keyword>
<dbReference type="SUPFAM" id="SSF57884">
    <property type="entry name" value="Ada DNA repair protein, N-terminal domain (N-Ada 10)"/>
    <property type="match status" value="1"/>
</dbReference>
<dbReference type="EMBL" id="BDQI01000008">
    <property type="protein sequence ID" value="GAX52848.1"/>
    <property type="molecule type" value="Genomic_DNA"/>
</dbReference>
<organism evidence="1 2">
    <name type="scientific">Streptomyces olivochromogenes</name>
    <dbReference type="NCBI Taxonomy" id="1963"/>
    <lineage>
        <taxon>Bacteria</taxon>
        <taxon>Bacillati</taxon>
        <taxon>Actinomycetota</taxon>
        <taxon>Actinomycetes</taxon>
        <taxon>Kitasatosporales</taxon>
        <taxon>Streptomycetaceae</taxon>
        <taxon>Streptomyces</taxon>
    </lineage>
</organism>
<dbReference type="RefSeq" id="WP_067365523.1">
    <property type="nucleotide sequence ID" value="NZ_BDQI01000008.1"/>
</dbReference>
<reference evidence="2" key="1">
    <citation type="submission" date="2017-05" db="EMBL/GenBank/DDBJ databases">
        <title>Streptomyces olivochromogenes NBRC 3561 whole genome shotgun sequence.</title>
        <authorList>
            <person name="Dohra H."/>
            <person name="Kodani S."/>
        </authorList>
    </citation>
    <scope>NUCLEOTIDE SEQUENCE [LARGE SCALE GENOMIC DNA]</scope>
    <source>
        <strain evidence="2">NBRC 3561</strain>
    </source>
</reference>
<evidence type="ECO:0000313" key="2">
    <source>
        <dbReference type="Proteomes" id="UP000217446"/>
    </source>
</evidence>
<dbReference type="AlphaFoldDB" id="A0A250VF70"/>
<proteinExistence type="predicted"/>